<dbReference type="Proteomes" id="UP000294581">
    <property type="component" value="Unassembled WGS sequence"/>
</dbReference>
<accession>A0A4R8LJS2</accession>
<sequence length="51" mass="5565">MDDPLTRAAKGVRMLFAADSAAFILQSYASSGSLQMMALHQHLLVDKRETA</sequence>
<protein>
    <submittedName>
        <fullName evidence="1">Uncharacterized protein</fullName>
    </submittedName>
</protein>
<evidence type="ECO:0000313" key="1">
    <source>
        <dbReference type="EMBL" id="TDY44042.1"/>
    </source>
</evidence>
<proteinExistence type="predicted"/>
<dbReference type="AlphaFoldDB" id="A0A4R8LJS2"/>
<evidence type="ECO:0000313" key="2">
    <source>
        <dbReference type="Proteomes" id="UP000294581"/>
    </source>
</evidence>
<reference evidence="1 2" key="1">
    <citation type="submission" date="2019-03" db="EMBL/GenBank/DDBJ databases">
        <title>Genomic Encyclopedia of Type Strains, Phase IV (KMG-IV): sequencing the most valuable type-strain genomes for metagenomic binning, comparative biology and taxonomic classification.</title>
        <authorList>
            <person name="Goeker M."/>
        </authorList>
    </citation>
    <scope>NUCLEOTIDE SEQUENCE [LARGE SCALE GENOMIC DNA]</scope>
    <source>
        <strain evidence="1 2">DSM 17974</strain>
    </source>
</reference>
<organism evidence="1 2">
    <name type="scientific">Alicyclobacillus sacchari</name>
    <dbReference type="NCBI Taxonomy" id="392010"/>
    <lineage>
        <taxon>Bacteria</taxon>
        <taxon>Bacillati</taxon>
        <taxon>Bacillota</taxon>
        <taxon>Bacilli</taxon>
        <taxon>Bacillales</taxon>
        <taxon>Alicyclobacillaceae</taxon>
        <taxon>Alicyclobacillus</taxon>
    </lineage>
</organism>
<comment type="caution">
    <text evidence="1">The sequence shown here is derived from an EMBL/GenBank/DDBJ whole genome shotgun (WGS) entry which is preliminary data.</text>
</comment>
<gene>
    <name evidence="1" type="ORF">C7445_11087</name>
</gene>
<keyword evidence="2" id="KW-1185">Reference proteome</keyword>
<dbReference type="EMBL" id="SORF01000010">
    <property type="protein sequence ID" value="TDY44042.1"/>
    <property type="molecule type" value="Genomic_DNA"/>
</dbReference>
<name>A0A4R8LJS2_9BACL</name>